<protein>
    <submittedName>
        <fullName evidence="1">Uncharacterized protein</fullName>
    </submittedName>
</protein>
<comment type="caution">
    <text evidence="1">The sequence shown here is derived from an EMBL/GenBank/DDBJ whole genome shotgun (WGS) entry which is preliminary data.</text>
</comment>
<evidence type="ECO:0000313" key="2">
    <source>
        <dbReference type="Proteomes" id="UP001055879"/>
    </source>
</evidence>
<reference evidence="2" key="1">
    <citation type="journal article" date="2022" name="Mol. Ecol. Resour.">
        <title>The genomes of chicory, endive, great burdock and yacon provide insights into Asteraceae palaeo-polyploidization history and plant inulin production.</title>
        <authorList>
            <person name="Fan W."/>
            <person name="Wang S."/>
            <person name="Wang H."/>
            <person name="Wang A."/>
            <person name="Jiang F."/>
            <person name="Liu H."/>
            <person name="Zhao H."/>
            <person name="Xu D."/>
            <person name="Zhang Y."/>
        </authorList>
    </citation>
    <scope>NUCLEOTIDE SEQUENCE [LARGE SCALE GENOMIC DNA]</scope>
    <source>
        <strain evidence="2">cv. Niubang</strain>
    </source>
</reference>
<evidence type="ECO:0000313" key="1">
    <source>
        <dbReference type="EMBL" id="KAI3664990.1"/>
    </source>
</evidence>
<sequence>MEDCYSLNEVYVNDIVGSSNALHVEDMAVADVNCIDSPRKCLSDDEDNGEPLVCLVNDSGWILILKIPIILFNNDDPNVHAAMQIGACILEKW</sequence>
<dbReference type="Proteomes" id="UP001055879">
    <property type="component" value="Linkage Group LG18"/>
</dbReference>
<name>A0ACB8XH92_ARCLA</name>
<proteinExistence type="predicted"/>
<reference evidence="1 2" key="2">
    <citation type="journal article" date="2022" name="Mol. Ecol. Resour.">
        <title>The genomes of chicory, endive, great burdock and yacon provide insights into Asteraceae paleo-polyploidization history and plant inulin production.</title>
        <authorList>
            <person name="Fan W."/>
            <person name="Wang S."/>
            <person name="Wang H."/>
            <person name="Wang A."/>
            <person name="Jiang F."/>
            <person name="Liu H."/>
            <person name="Zhao H."/>
            <person name="Xu D."/>
            <person name="Zhang Y."/>
        </authorList>
    </citation>
    <scope>NUCLEOTIDE SEQUENCE [LARGE SCALE GENOMIC DNA]</scope>
    <source>
        <strain evidence="2">cv. Niubang</strain>
    </source>
</reference>
<dbReference type="EMBL" id="CM042064">
    <property type="protein sequence ID" value="KAI3664990.1"/>
    <property type="molecule type" value="Genomic_DNA"/>
</dbReference>
<gene>
    <name evidence="1" type="ORF">L6452_43605</name>
</gene>
<keyword evidence="2" id="KW-1185">Reference proteome</keyword>
<organism evidence="1 2">
    <name type="scientific">Arctium lappa</name>
    <name type="common">Greater burdock</name>
    <name type="synonym">Lappa major</name>
    <dbReference type="NCBI Taxonomy" id="4217"/>
    <lineage>
        <taxon>Eukaryota</taxon>
        <taxon>Viridiplantae</taxon>
        <taxon>Streptophyta</taxon>
        <taxon>Embryophyta</taxon>
        <taxon>Tracheophyta</taxon>
        <taxon>Spermatophyta</taxon>
        <taxon>Magnoliopsida</taxon>
        <taxon>eudicotyledons</taxon>
        <taxon>Gunneridae</taxon>
        <taxon>Pentapetalae</taxon>
        <taxon>asterids</taxon>
        <taxon>campanulids</taxon>
        <taxon>Asterales</taxon>
        <taxon>Asteraceae</taxon>
        <taxon>Carduoideae</taxon>
        <taxon>Cardueae</taxon>
        <taxon>Arctiinae</taxon>
        <taxon>Arctium</taxon>
    </lineage>
</organism>
<accession>A0ACB8XH92</accession>